<keyword evidence="8" id="KW-1185">Reference proteome</keyword>
<name>A0A1A7BG10_9SPHN</name>
<organism evidence="7 8">
    <name type="scientific">Erythrobacter dokdonensis DSW-74</name>
    <dbReference type="NCBI Taxonomy" id="1300349"/>
    <lineage>
        <taxon>Bacteria</taxon>
        <taxon>Pseudomonadati</taxon>
        <taxon>Pseudomonadota</taxon>
        <taxon>Alphaproteobacteria</taxon>
        <taxon>Sphingomonadales</taxon>
        <taxon>Erythrobacteraceae</taxon>
        <taxon>Erythrobacter/Porphyrobacter group</taxon>
        <taxon>Erythrobacter</taxon>
    </lineage>
</organism>
<evidence type="ECO:0000256" key="3">
    <source>
        <dbReference type="ARBA" id="ARBA00022964"/>
    </source>
</evidence>
<proteinExistence type="predicted"/>
<dbReference type="RefSeq" id="WP_084440072.1">
    <property type="nucleotide sequence ID" value="NZ_LZYB01000006.1"/>
</dbReference>
<dbReference type="PANTHER" id="PTHR10869">
    <property type="entry name" value="PROLYL 4-HYDROXYLASE ALPHA SUBUNIT"/>
    <property type="match status" value="1"/>
</dbReference>
<dbReference type="GO" id="GO:0004656">
    <property type="term" value="F:procollagen-proline 4-dioxygenase activity"/>
    <property type="evidence" value="ECO:0007669"/>
    <property type="project" value="TreeGrafter"/>
</dbReference>
<evidence type="ECO:0000256" key="1">
    <source>
        <dbReference type="ARBA" id="ARBA00001961"/>
    </source>
</evidence>
<gene>
    <name evidence="7" type="ORF">I603_2304</name>
</gene>
<dbReference type="EMBL" id="LZYB01000006">
    <property type="protein sequence ID" value="OBV10342.1"/>
    <property type="molecule type" value="Genomic_DNA"/>
</dbReference>
<sequence length="232" mass="26807">MADLTLAPHDPMADPRKLAWFGEIVRRRLVVHPAVEQVPAEGAEIFRVPGFLKRRDCREIVRVINDRAEPSTLYQGTERAGFRTSHTHHFGCDDPLTRSCELYISDLLGIDDNYGEVMQGQRYQAGQEFKHHFDYLHVGAGYWQSEAPRGGQRTWTAMIWLNEPREGGETDFPKLGLRFRPQTGTLLVWNNMTREGHPNTRTLHAGMPVNRGIKHVITRWYRQEPWRLLNPA</sequence>
<accession>A0A1A7BG10</accession>
<evidence type="ECO:0000313" key="7">
    <source>
        <dbReference type="EMBL" id="OBV10342.1"/>
    </source>
</evidence>
<protein>
    <submittedName>
        <fullName evidence="7">2OG-Fe(II) oxygenase</fullName>
    </submittedName>
</protein>
<evidence type="ECO:0000313" key="8">
    <source>
        <dbReference type="Proteomes" id="UP000092484"/>
    </source>
</evidence>
<dbReference type="InterPro" id="IPR006620">
    <property type="entry name" value="Pro_4_hyd_alph"/>
</dbReference>
<dbReference type="GO" id="GO:0005506">
    <property type="term" value="F:iron ion binding"/>
    <property type="evidence" value="ECO:0007669"/>
    <property type="project" value="InterPro"/>
</dbReference>
<comment type="caution">
    <text evidence="7">The sequence shown here is derived from an EMBL/GenBank/DDBJ whole genome shotgun (WGS) entry which is preliminary data.</text>
</comment>
<dbReference type="Proteomes" id="UP000092484">
    <property type="component" value="Unassembled WGS sequence"/>
</dbReference>
<dbReference type="Gene3D" id="2.60.120.620">
    <property type="entry name" value="q2cbj1_9rhob like domain"/>
    <property type="match status" value="1"/>
</dbReference>
<dbReference type="PATRIC" id="fig|1300349.4.peg.2294"/>
<dbReference type="AlphaFoldDB" id="A0A1A7BG10"/>
<reference evidence="7 8" key="1">
    <citation type="submission" date="2016-06" db="EMBL/GenBank/DDBJ databases">
        <title>Genome sequence of Porphyrobacter dokdonensis DSW-74.</title>
        <authorList>
            <person name="Kim J.F."/>
            <person name="Song J.Y."/>
        </authorList>
    </citation>
    <scope>NUCLEOTIDE SEQUENCE [LARGE SCALE GENOMIC DNA]</scope>
    <source>
        <strain evidence="7 8">DSW-74</strain>
    </source>
</reference>
<dbReference type="InterPro" id="IPR044862">
    <property type="entry name" value="Pro_4_hyd_alph_FE2OG_OXY"/>
</dbReference>
<evidence type="ECO:0000256" key="4">
    <source>
        <dbReference type="ARBA" id="ARBA00023002"/>
    </source>
</evidence>
<keyword evidence="5" id="KW-0408">Iron</keyword>
<keyword evidence="2" id="KW-0479">Metal-binding</keyword>
<comment type="cofactor">
    <cofactor evidence="1">
        <name>L-ascorbate</name>
        <dbReference type="ChEBI" id="CHEBI:38290"/>
    </cofactor>
</comment>
<evidence type="ECO:0000256" key="5">
    <source>
        <dbReference type="ARBA" id="ARBA00023004"/>
    </source>
</evidence>
<keyword evidence="3" id="KW-0223">Dioxygenase</keyword>
<dbReference type="Pfam" id="PF13640">
    <property type="entry name" value="2OG-FeII_Oxy_3"/>
    <property type="match status" value="1"/>
</dbReference>
<keyword evidence="4" id="KW-0560">Oxidoreductase</keyword>
<dbReference type="InterPro" id="IPR045054">
    <property type="entry name" value="P4HA-like"/>
</dbReference>
<dbReference type="PANTHER" id="PTHR10869:SF246">
    <property type="entry name" value="TRANSMEMBRANE PROLYL 4-HYDROXYLASE"/>
    <property type="match status" value="1"/>
</dbReference>
<evidence type="ECO:0000256" key="2">
    <source>
        <dbReference type="ARBA" id="ARBA00022723"/>
    </source>
</evidence>
<feature type="domain" description="Prolyl 4-hydroxylase alpha subunit" evidence="6">
    <location>
        <begin position="43"/>
        <end position="222"/>
    </location>
</feature>
<dbReference type="GO" id="GO:0031418">
    <property type="term" value="F:L-ascorbic acid binding"/>
    <property type="evidence" value="ECO:0007669"/>
    <property type="project" value="InterPro"/>
</dbReference>
<evidence type="ECO:0000259" key="6">
    <source>
        <dbReference type="SMART" id="SM00702"/>
    </source>
</evidence>
<dbReference type="SMART" id="SM00702">
    <property type="entry name" value="P4Hc"/>
    <property type="match status" value="1"/>
</dbReference>
<dbReference type="STRING" id="1300349.I603_2304"/>